<dbReference type="Proteomes" id="UP001165143">
    <property type="component" value="Unassembled WGS sequence"/>
</dbReference>
<gene>
    <name evidence="2" type="ORF">Kpho01_67560</name>
</gene>
<accession>A0A9W6PM01</accession>
<dbReference type="SUPFAM" id="SSF48452">
    <property type="entry name" value="TPR-like"/>
    <property type="match status" value="1"/>
</dbReference>
<dbReference type="EMBL" id="BSRX01000058">
    <property type="protein sequence ID" value="GLW58745.1"/>
    <property type="molecule type" value="Genomic_DNA"/>
</dbReference>
<feature type="transmembrane region" description="Helical" evidence="1">
    <location>
        <begin position="175"/>
        <end position="195"/>
    </location>
</feature>
<evidence type="ECO:0000256" key="1">
    <source>
        <dbReference type="SAM" id="Phobius"/>
    </source>
</evidence>
<dbReference type="InterPro" id="IPR011990">
    <property type="entry name" value="TPR-like_helical_dom_sf"/>
</dbReference>
<dbReference type="Gene3D" id="1.25.40.10">
    <property type="entry name" value="Tetratricopeptide repeat domain"/>
    <property type="match status" value="1"/>
</dbReference>
<dbReference type="AlphaFoldDB" id="A0A9W6PM01"/>
<organism evidence="2 3">
    <name type="scientific">Kitasatospora phosalacinea</name>
    <dbReference type="NCBI Taxonomy" id="2065"/>
    <lineage>
        <taxon>Bacteria</taxon>
        <taxon>Bacillati</taxon>
        <taxon>Actinomycetota</taxon>
        <taxon>Actinomycetes</taxon>
        <taxon>Kitasatosporales</taxon>
        <taxon>Streptomycetaceae</taxon>
        <taxon>Kitasatospora</taxon>
    </lineage>
</organism>
<keyword evidence="1" id="KW-1133">Transmembrane helix</keyword>
<protein>
    <submittedName>
        <fullName evidence="2">Uncharacterized protein</fullName>
    </submittedName>
</protein>
<evidence type="ECO:0000313" key="2">
    <source>
        <dbReference type="EMBL" id="GLW58745.1"/>
    </source>
</evidence>
<keyword evidence="1" id="KW-0812">Transmembrane</keyword>
<keyword evidence="1" id="KW-0472">Membrane</keyword>
<sequence length="441" mass="48326">MADRTLLGALIRDRGWELSDFNRELRDSGNKLARETGDPRFRDVEMSGKTFGRWISGDVRRPSSTFSQPIQQIFKRSISELLAAPSDEVQAATSQHVLEREIAMTAREASEHAASVASVFLSELSIDQVEEDVRRLARTYSNRSPFEVFREGRQLRTDAETLLDRTHIPAQRQQLLIAIGQTTALLAMAAFGVGAIGEANRLARSAGIYAEATRFTPLAAFAVGSLGIFAYWEGRPSEAIRFIRQAKSFSGVGTAGQARIAAIEARAYGHLGDRQRATAAVERFFDADAVEHDDLHDGVAGEFLHGPDRLVRSHGTTFVLLRDGARALEHTRRVLEMQAELPAAQRSPRIDAEARVDLAAALLLSSEVEEAAEVLKPITAIAPDRRTKGLVERVVHVGRLLTTEPVRTSPISAALREGLEEYTRAAAPKQLGCTSAQLAIE</sequence>
<reference evidence="2" key="1">
    <citation type="submission" date="2023-02" db="EMBL/GenBank/DDBJ databases">
        <title>Kitasatospora phosalacinea NBRC 14362.</title>
        <authorList>
            <person name="Ichikawa N."/>
            <person name="Sato H."/>
            <person name="Tonouchi N."/>
        </authorList>
    </citation>
    <scope>NUCLEOTIDE SEQUENCE</scope>
    <source>
        <strain evidence="2">NBRC 14362</strain>
    </source>
</reference>
<name>A0A9W6PM01_9ACTN</name>
<proteinExistence type="predicted"/>
<feature type="transmembrane region" description="Helical" evidence="1">
    <location>
        <begin position="215"/>
        <end position="232"/>
    </location>
</feature>
<comment type="caution">
    <text evidence="2">The sequence shown here is derived from an EMBL/GenBank/DDBJ whole genome shotgun (WGS) entry which is preliminary data.</text>
</comment>
<evidence type="ECO:0000313" key="3">
    <source>
        <dbReference type="Proteomes" id="UP001165143"/>
    </source>
</evidence>